<feature type="region of interest" description="Disordered" evidence="1">
    <location>
        <begin position="466"/>
        <end position="487"/>
    </location>
</feature>
<evidence type="ECO:0000256" key="2">
    <source>
        <dbReference type="SAM" id="Phobius"/>
    </source>
</evidence>
<dbReference type="Gene3D" id="2.40.70.10">
    <property type="entry name" value="Acid Proteases"/>
    <property type="match status" value="1"/>
</dbReference>
<evidence type="ECO:0000259" key="4">
    <source>
        <dbReference type="PROSITE" id="PS51767"/>
    </source>
</evidence>
<proteinExistence type="predicted"/>
<name>A0A0D2I7Y5_9EURO</name>
<dbReference type="RefSeq" id="XP_013266492.1">
    <property type="nucleotide sequence ID" value="XM_013411038.1"/>
</dbReference>
<dbReference type="PROSITE" id="PS51767">
    <property type="entry name" value="PEPTIDASE_A1"/>
    <property type="match status" value="1"/>
</dbReference>
<keyword evidence="3" id="KW-0732">Signal</keyword>
<dbReference type="Proteomes" id="UP000053617">
    <property type="component" value="Unassembled WGS sequence"/>
</dbReference>
<feature type="region of interest" description="Disordered" evidence="1">
    <location>
        <begin position="538"/>
        <end position="578"/>
    </location>
</feature>
<evidence type="ECO:0000313" key="5">
    <source>
        <dbReference type="EMBL" id="KIW99355.1"/>
    </source>
</evidence>
<reference evidence="5 6" key="1">
    <citation type="submission" date="2015-01" db="EMBL/GenBank/DDBJ databases">
        <title>The Genome Sequence of Rhinocladiella mackenzie CBS 650.93.</title>
        <authorList>
            <consortium name="The Broad Institute Genomics Platform"/>
            <person name="Cuomo C."/>
            <person name="de Hoog S."/>
            <person name="Gorbushina A."/>
            <person name="Stielow B."/>
            <person name="Teixiera M."/>
            <person name="Abouelleil A."/>
            <person name="Chapman S.B."/>
            <person name="Priest M."/>
            <person name="Young S.K."/>
            <person name="Wortman J."/>
            <person name="Nusbaum C."/>
            <person name="Birren B."/>
        </authorList>
    </citation>
    <scope>NUCLEOTIDE SEQUENCE [LARGE SCALE GENOMIC DNA]</scope>
    <source>
        <strain evidence="5 6">CBS 650.93</strain>
    </source>
</reference>
<dbReference type="SUPFAM" id="SSF50630">
    <property type="entry name" value="Acid proteases"/>
    <property type="match status" value="1"/>
</dbReference>
<keyword evidence="2" id="KW-1133">Transmembrane helix</keyword>
<dbReference type="HOGENOM" id="CLU_390306_0_0_1"/>
<evidence type="ECO:0000256" key="1">
    <source>
        <dbReference type="SAM" id="MobiDB-lite"/>
    </source>
</evidence>
<feature type="region of interest" description="Disordered" evidence="1">
    <location>
        <begin position="595"/>
        <end position="654"/>
    </location>
</feature>
<evidence type="ECO:0000256" key="3">
    <source>
        <dbReference type="SAM" id="SignalP"/>
    </source>
</evidence>
<dbReference type="Pfam" id="PF00026">
    <property type="entry name" value="Asp"/>
    <property type="match status" value="1"/>
</dbReference>
<feature type="domain" description="Peptidase A1" evidence="4">
    <location>
        <begin position="42"/>
        <end position="381"/>
    </location>
</feature>
<sequence>MAAFMGAFLFISTVVAANNCSIQPIYIDFHDRAVDGGVSTQYGLFTGIGFPTSQNLSQWPSLSNNETTVGSLDYCSSSPFTDCINRVHGFYSPELSEAYSSGSSYQSLDDLGSIPATIVETAFDTINLYTHYYDPSPANVTRVPDFPITVLSNYSADSSPWFGPAGLVGLGPSSTVLQHLYDLKLISTRSFGLYMGTEYEQSNGAINGSLTLGGYDSGRFEGEVHNFTISQALPQNSNSPFKVSVAQMTLTAADGEKTELLSNSFDASITTSQYQLNLPGAVADKFADETGATPSNDANNVLRLPDDFDSTLTITLESGLSVTYEAEWLRNVSNNSPISAGSISSSQDNGTTSTEVNLLGSAFLSNVYFMANYDSQPPTFHLALARPHGPYVQTQTLCADTVPTPAPATTISSFAREGITGAIVGGVIGGIGLTFLCWWLLRKWAQRRMWRNQARTAMKGKGIDGVIAVKGKGSPSTSGDEDRDSSEMATFSFDFESQQHQSYQAYLNSQSLQQQAYASKESTNVPQSQDRAQEYLRSRDDAYSSSGPLTPATGVPLLSSQQAPAQSDPIFHPLTLSNLHTPPISSPFAVEALRKSSESTRRQALNLNVQTEFAPPPTTSKNERITRKAVGKDGGKKENLLKKVFPPPSGASGS</sequence>
<dbReference type="GeneID" id="25299414"/>
<protein>
    <recommendedName>
        <fullName evidence="4">Peptidase A1 domain-containing protein</fullName>
    </recommendedName>
</protein>
<keyword evidence="6" id="KW-1185">Reference proteome</keyword>
<evidence type="ECO:0000313" key="6">
    <source>
        <dbReference type="Proteomes" id="UP000053617"/>
    </source>
</evidence>
<dbReference type="InterPro" id="IPR021109">
    <property type="entry name" value="Peptidase_aspartic_dom_sf"/>
</dbReference>
<dbReference type="InterPro" id="IPR033121">
    <property type="entry name" value="PEPTIDASE_A1"/>
</dbReference>
<keyword evidence="2" id="KW-0472">Membrane</keyword>
<feature type="compositionally biased region" description="Pro residues" evidence="1">
    <location>
        <begin position="645"/>
        <end position="654"/>
    </location>
</feature>
<feature type="transmembrane region" description="Helical" evidence="2">
    <location>
        <begin position="419"/>
        <end position="441"/>
    </location>
</feature>
<dbReference type="EMBL" id="KN847487">
    <property type="protein sequence ID" value="KIW99355.1"/>
    <property type="molecule type" value="Genomic_DNA"/>
</dbReference>
<dbReference type="OrthoDB" id="4074350at2759"/>
<keyword evidence="2" id="KW-0812">Transmembrane</keyword>
<gene>
    <name evidence="5" type="ORF">Z518_11343</name>
</gene>
<dbReference type="VEuPathDB" id="FungiDB:Z518_11343"/>
<accession>A0A0D2I7Y5</accession>
<feature type="chain" id="PRO_5002243956" description="Peptidase A1 domain-containing protein" evidence="3">
    <location>
        <begin position="18"/>
        <end position="654"/>
    </location>
</feature>
<feature type="signal peptide" evidence="3">
    <location>
        <begin position="1"/>
        <end position="17"/>
    </location>
</feature>
<organism evidence="5 6">
    <name type="scientific">Rhinocladiella mackenziei CBS 650.93</name>
    <dbReference type="NCBI Taxonomy" id="1442369"/>
    <lineage>
        <taxon>Eukaryota</taxon>
        <taxon>Fungi</taxon>
        <taxon>Dikarya</taxon>
        <taxon>Ascomycota</taxon>
        <taxon>Pezizomycotina</taxon>
        <taxon>Eurotiomycetes</taxon>
        <taxon>Chaetothyriomycetidae</taxon>
        <taxon>Chaetothyriales</taxon>
        <taxon>Herpotrichiellaceae</taxon>
        <taxon>Rhinocladiella</taxon>
    </lineage>
</organism>
<feature type="compositionally biased region" description="Basic and acidic residues" evidence="1">
    <location>
        <begin position="621"/>
        <end position="641"/>
    </location>
</feature>
<feature type="compositionally biased region" description="Polar residues" evidence="1">
    <location>
        <begin position="602"/>
        <end position="611"/>
    </location>
</feature>
<dbReference type="AlphaFoldDB" id="A0A0D2I7Y5"/>